<dbReference type="InterPro" id="IPR042422">
    <property type="entry name" value="CC103"/>
</dbReference>
<organism evidence="13">
    <name type="scientific">Timema bartmani</name>
    <dbReference type="NCBI Taxonomy" id="61472"/>
    <lineage>
        <taxon>Eukaryota</taxon>
        <taxon>Metazoa</taxon>
        <taxon>Ecdysozoa</taxon>
        <taxon>Arthropoda</taxon>
        <taxon>Hexapoda</taxon>
        <taxon>Insecta</taxon>
        <taxon>Pterygota</taxon>
        <taxon>Neoptera</taxon>
        <taxon>Polyneoptera</taxon>
        <taxon>Phasmatodea</taxon>
        <taxon>Timematodea</taxon>
        <taxon>Timematoidea</taxon>
        <taxon>Timematidae</taxon>
        <taxon>Timema</taxon>
    </lineage>
</organism>
<evidence type="ECO:0000256" key="7">
    <source>
        <dbReference type="ARBA" id="ARBA00022846"/>
    </source>
</evidence>
<dbReference type="GO" id="GO:0036159">
    <property type="term" value="P:inner dynein arm assembly"/>
    <property type="evidence" value="ECO:0007669"/>
    <property type="project" value="TreeGrafter"/>
</dbReference>
<evidence type="ECO:0000313" key="13">
    <source>
        <dbReference type="EMBL" id="CAD7444568.1"/>
    </source>
</evidence>
<keyword evidence="8" id="KW-0969">Cilium</keyword>
<feature type="domain" description="Dynein attachment factor N-terminal" evidence="12">
    <location>
        <begin position="35"/>
        <end position="95"/>
    </location>
</feature>
<evidence type="ECO:0000256" key="2">
    <source>
        <dbReference type="ARBA" id="ARBA00004230"/>
    </source>
</evidence>
<dbReference type="GO" id="GO:0005576">
    <property type="term" value="C:extracellular region"/>
    <property type="evidence" value="ECO:0007669"/>
    <property type="project" value="GOC"/>
</dbReference>
<dbReference type="InterPro" id="IPR025986">
    <property type="entry name" value="RPAP3-like_C"/>
</dbReference>
<dbReference type="GO" id="GO:0003351">
    <property type="term" value="P:epithelial cilium movement involved in extracellular fluid movement"/>
    <property type="evidence" value="ECO:0007669"/>
    <property type="project" value="TreeGrafter"/>
</dbReference>
<keyword evidence="5" id="KW-0963">Cytoplasm</keyword>
<keyword evidence="7" id="KW-0282">Flagellum</keyword>
<evidence type="ECO:0000256" key="6">
    <source>
        <dbReference type="ARBA" id="ARBA00022794"/>
    </source>
</evidence>
<evidence type="ECO:0000256" key="10">
    <source>
        <dbReference type="ARBA" id="ARBA00049986"/>
    </source>
</evidence>
<name>A0A7R9F0T8_9NEOP</name>
<dbReference type="InterPro" id="IPR031733">
    <property type="entry name" value="Dynein_attach_N"/>
</dbReference>
<accession>A0A7R9F0T8</accession>
<evidence type="ECO:0008006" key="14">
    <source>
        <dbReference type="Google" id="ProtNLM"/>
    </source>
</evidence>
<dbReference type="GO" id="GO:0036157">
    <property type="term" value="C:outer dynein arm"/>
    <property type="evidence" value="ECO:0007669"/>
    <property type="project" value="InterPro"/>
</dbReference>
<evidence type="ECO:0000256" key="9">
    <source>
        <dbReference type="ARBA" id="ARBA00023273"/>
    </source>
</evidence>
<evidence type="ECO:0000256" key="1">
    <source>
        <dbReference type="ARBA" id="ARBA00004048"/>
    </source>
</evidence>
<proteinExistence type="inferred from homology"/>
<gene>
    <name evidence="13" type="ORF">TBIB3V08_LOCUS6943</name>
</gene>
<dbReference type="PANTHER" id="PTHR28572:SF1">
    <property type="entry name" value="COILED-COIL DOMAIN-CONTAINING PROTEIN 103"/>
    <property type="match status" value="1"/>
</dbReference>
<dbReference type="Pfam" id="PF15867">
    <property type="entry name" value="Dynein_attach_N"/>
    <property type="match status" value="1"/>
</dbReference>
<comment type="subcellular location">
    <subcellularLocation>
        <location evidence="2">Cell projection</location>
        <location evidence="2">Cilium</location>
        <location evidence="2">Flagellum</location>
    </subcellularLocation>
    <subcellularLocation>
        <location evidence="3">Cytoplasm</location>
    </subcellularLocation>
</comment>
<comment type="function">
    <text evidence="1">Dynein-attachment factor required for cilia motility.</text>
</comment>
<evidence type="ECO:0000256" key="8">
    <source>
        <dbReference type="ARBA" id="ARBA00023069"/>
    </source>
</evidence>
<evidence type="ECO:0000256" key="5">
    <source>
        <dbReference type="ARBA" id="ARBA00022490"/>
    </source>
</evidence>
<reference evidence="13" key="1">
    <citation type="submission" date="2020-11" db="EMBL/GenBank/DDBJ databases">
        <authorList>
            <person name="Tran Van P."/>
        </authorList>
    </citation>
    <scope>NUCLEOTIDE SEQUENCE</scope>
</reference>
<sequence length="268" mass="30088">MPLLCLNLVLNGAQVYGINYYELDLEMAGVNDENIDFTALESELQAAIEDDARYWRENDAKLRAVEQRVATFDEFRDIVKACHLKPLDKQDKLNSISGKKGGGTVWNTLAAKKRNSSDMEMTVQHYQQTNVQPQDGDRLPATTAEFVQAWRPLDICDRLQLLKKMGPAAMGHLLRVEIPVGILGEILQALLAFPPNTSDIVLVVGLLEALSEAKRFSLSLQFLSSVEKATGRQLMEKLNSSLQNRQQDLAEQGVTEWTVLELKNKYKV</sequence>
<protein>
    <recommendedName>
        <fullName evidence="14">Coiled-coil domain-containing protein 103</fullName>
    </recommendedName>
</protein>
<dbReference type="Pfam" id="PF13877">
    <property type="entry name" value="RPAP3_C"/>
    <property type="match status" value="1"/>
</dbReference>
<comment type="subunit">
    <text evidence="4">Homodimer.</text>
</comment>
<keyword evidence="6" id="KW-0970">Cilium biogenesis/degradation</keyword>
<dbReference type="EMBL" id="OD566746">
    <property type="protein sequence ID" value="CAD7444568.1"/>
    <property type="molecule type" value="Genomic_DNA"/>
</dbReference>
<feature type="domain" description="RNA-polymerase II-associated protein 3-like C-terminal" evidence="11">
    <location>
        <begin position="140"/>
        <end position="228"/>
    </location>
</feature>
<evidence type="ECO:0000259" key="12">
    <source>
        <dbReference type="Pfam" id="PF15867"/>
    </source>
</evidence>
<keyword evidence="9" id="KW-0966">Cell projection</keyword>
<dbReference type="AlphaFoldDB" id="A0A7R9F0T8"/>
<comment type="similarity">
    <text evidence="10">Belongs to the DNAAF19/PR46b family.</text>
</comment>
<dbReference type="GO" id="GO:0031514">
    <property type="term" value="C:motile cilium"/>
    <property type="evidence" value="ECO:0007669"/>
    <property type="project" value="UniProtKB-SubCell"/>
</dbReference>
<dbReference type="PANTHER" id="PTHR28572">
    <property type="entry name" value="COILED-COIL DOMAIN-CONTAINING PROTEIN 103"/>
    <property type="match status" value="1"/>
</dbReference>
<evidence type="ECO:0000256" key="4">
    <source>
        <dbReference type="ARBA" id="ARBA00011738"/>
    </source>
</evidence>
<evidence type="ECO:0000256" key="3">
    <source>
        <dbReference type="ARBA" id="ARBA00004496"/>
    </source>
</evidence>
<evidence type="ECO:0000259" key="11">
    <source>
        <dbReference type="Pfam" id="PF13877"/>
    </source>
</evidence>
<dbReference type="GO" id="GO:0007368">
    <property type="term" value="P:determination of left/right symmetry"/>
    <property type="evidence" value="ECO:0007669"/>
    <property type="project" value="TreeGrafter"/>
</dbReference>